<organism evidence="3 4">
    <name type="scientific">Mycobacterium montefiorense</name>
    <dbReference type="NCBI Taxonomy" id="154654"/>
    <lineage>
        <taxon>Bacteria</taxon>
        <taxon>Bacillati</taxon>
        <taxon>Actinomycetota</taxon>
        <taxon>Actinomycetes</taxon>
        <taxon>Mycobacteriales</taxon>
        <taxon>Mycobacteriaceae</taxon>
        <taxon>Mycobacterium</taxon>
        <taxon>Mycobacterium simiae complex</taxon>
    </lineage>
</organism>
<keyword evidence="1" id="KW-0732">Signal</keyword>
<name>A0AA37PMB6_9MYCO</name>
<proteinExistence type="predicted"/>
<evidence type="ECO:0000313" key="4">
    <source>
        <dbReference type="Proteomes" id="UP001139505"/>
    </source>
</evidence>
<dbReference type="Proteomes" id="UP001139505">
    <property type="component" value="Unassembled WGS sequence"/>
</dbReference>
<reference evidence="3" key="1">
    <citation type="journal article" date="2022" name="Microbiol. Resour. Announc.">
        <title>Draft Genome Sequences of Eight Mycobacterium montefiorense Strains Isolated from Salamanders in Captivity.</title>
        <authorList>
            <person name="Komine T."/>
            <person name="Ihara H."/>
            <person name="Fukano H."/>
            <person name="Hoshino Y."/>
            <person name="Kurata O."/>
            <person name="Wada S."/>
        </authorList>
    </citation>
    <scope>NUCLEOTIDE SEQUENCE</scope>
    <source>
        <strain evidence="3">NJB18185</strain>
    </source>
</reference>
<evidence type="ECO:0000256" key="1">
    <source>
        <dbReference type="SAM" id="SignalP"/>
    </source>
</evidence>
<feature type="chain" id="PRO_5041342174" description="DUF4232 domain-containing protein" evidence="1">
    <location>
        <begin position="35"/>
        <end position="190"/>
    </location>
</feature>
<evidence type="ECO:0000259" key="2">
    <source>
        <dbReference type="Pfam" id="PF14016"/>
    </source>
</evidence>
<feature type="domain" description="DUF4232" evidence="2">
    <location>
        <begin position="55"/>
        <end position="185"/>
    </location>
</feature>
<dbReference type="EMBL" id="BQYH01000016">
    <property type="protein sequence ID" value="GKU72837.1"/>
    <property type="molecule type" value="Genomic_DNA"/>
</dbReference>
<dbReference type="AlphaFoldDB" id="A0AA37PMB6"/>
<accession>A0AA37PMB6</accession>
<dbReference type="InterPro" id="IPR025326">
    <property type="entry name" value="DUF4232"/>
</dbReference>
<dbReference type="Pfam" id="PF14016">
    <property type="entry name" value="DUF4232"/>
    <property type="match status" value="1"/>
</dbReference>
<gene>
    <name evidence="3" type="ORF">NJB18185_26090</name>
</gene>
<sequence length="190" mass="19644">MSYRIITFVLEPRGRRARRLLLSFAAAATSYTVAAVLGPQSWAVPVESGEQAVPCKSDQVAVIASPTEGAMGHRAVMLTFSLAGGGEPCTLTGYPAVETGSGGPDLHAKPTPRGYLGGLPSNVDVPPTVTLSLAAQGQAVVEGMAVDGKGTACPNYTELRVNPPDTIIVLTVPATIDACELQVHPITDVH</sequence>
<evidence type="ECO:0000313" key="3">
    <source>
        <dbReference type="EMBL" id="GKU72837.1"/>
    </source>
</evidence>
<reference evidence="3" key="2">
    <citation type="submission" date="2022-04" db="EMBL/GenBank/DDBJ databases">
        <authorList>
            <person name="Komine T."/>
            <person name="Fukano H."/>
            <person name="Wada S."/>
        </authorList>
    </citation>
    <scope>NUCLEOTIDE SEQUENCE</scope>
    <source>
        <strain evidence="3">NJB18185</strain>
    </source>
</reference>
<comment type="caution">
    <text evidence="3">The sequence shown here is derived from an EMBL/GenBank/DDBJ whole genome shotgun (WGS) entry which is preliminary data.</text>
</comment>
<feature type="signal peptide" evidence="1">
    <location>
        <begin position="1"/>
        <end position="34"/>
    </location>
</feature>
<protein>
    <recommendedName>
        <fullName evidence="2">DUF4232 domain-containing protein</fullName>
    </recommendedName>
</protein>